<dbReference type="PANTHER" id="PTHR48051:SF1">
    <property type="entry name" value="RAS SUPPRESSOR PROTEIN 1"/>
    <property type="match status" value="1"/>
</dbReference>
<dbReference type="InParanoid" id="A0A1Y2EWR4"/>
<feature type="region of interest" description="Disordered" evidence="3">
    <location>
        <begin position="400"/>
        <end position="440"/>
    </location>
</feature>
<name>A0A1Y2EWR4_9BASI</name>
<gene>
    <name evidence="4" type="ORF">BCR35DRAFT_353596</name>
</gene>
<dbReference type="GO" id="GO:0005737">
    <property type="term" value="C:cytoplasm"/>
    <property type="evidence" value="ECO:0007669"/>
    <property type="project" value="TreeGrafter"/>
</dbReference>
<protein>
    <recommendedName>
        <fullName evidence="6">Leucine rich repeat domain protein</fullName>
    </recommendedName>
</protein>
<evidence type="ECO:0000256" key="1">
    <source>
        <dbReference type="ARBA" id="ARBA00022614"/>
    </source>
</evidence>
<evidence type="ECO:0008006" key="6">
    <source>
        <dbReference type="Google" id="ProtNLM"/>
    </source>
</evidence>
<dbReference type="InterPro" id="IPR050216">
    <property type="entry name" value="LRR_domain-containing"/>
</dbReference>
<comment type="caution">
    <text evidence="4">The sequence shown here is derived from an EMBL/GenBank/DDBJ whole genome shotgun (WGS) entry which is preliminary data.</text>
</comment>
<evidence type="ECO:0000313" key="5">
    <source>
        <dbReference type="Proteomes" id="UP000193467"/>
    </source>
</evidence>
<dbReference type="AlphaFoldDB" id="A0A1Y2EWR4"/>
<dbReference type="PANTHER" id="PTHR48051">
    <property type="match status" value="1"/>
</dbReference>
<feature type="region of interest" description="Disordered" evidence="3">
    <location>
        <begin position="1"/>
        <end position="23"/>
    </location>
</feature>
<proteinExistence type="predicted"/>
<keyword evidence="1" id="KW-0433">Leucine-rich repeat</keyword>
<keyword evidence="5" id="KW-1185">Reference proteome</keyword>
<evidence type="ECO:0000256" key="3">
    <source>
        <dbReference type="SAM" id="MobiDB-lite"/>
    </source>
</evidence>
<dbReference type="Gene3D" id="3.80.10.10">
    <property type="entry name" value="Ribonuclease Inhibitor"/>
    <property type="match status" value="1"/>
</dbReference>
<sequence>MASPLPTSYNNPPHTFSNTTPFSAAAKAFPNPDFCLEKRRTKVVSLPVLSFQQQQSHPDEEKGRSYRSGGSRTSSTNSLGSGDLSIDSNGSSTDVELDDGAFADAWLDDRKAADPFAAPSVLGDIFRSESAQDIRLESSSSPAPAGGVDWTSVLAEAIETARETIDLSGQGVNEVPDAIWELSTMRKIPDPRVPLSAVPSLTRSLGRTQSGPLPFGSAAPRTPRAFSRSLSSSLGYSSSAAVQTSVPIQLNLCNNNLCAASISHALFTIPNLKMLFLRRNQLERLPEGIGRLTGLVELSLSGNQLEYLPAEILRLPNLTSLRLHPNPFLKPPPPSSDTSATDSHRLLGPLITHFRVPSLVETCTRYLLSSESNSSTFSPNILKFELPSFLPDTLRLPFQTTLSPPSATSGSSFSLATASRSPRRPRERTTSANSFLSSSSSSDLSAATAVDRDEDEAFDPLANICRSPAHPDEERPFYRHAVERIEWVAESCLTGGRTESSGKIPIRHRGCGARCLDWLEEPSVEEGAEQ</sequence>
<dbReference type="InterPro" id="IPR032675">
    <property type="entry name" value="LRR_dom_sf"/>
</dbReference>
<feature type="compositionally biased region" description="Low complexity" evidence="3">
    <location>
        <begin position="430"/>
        <end position="440"/>
    </location>
</feature>
<feature type="region of interest" description="Disordered" evidence="3">
    <location>
        <begin position="49"/>
        <end position="94"/>
    </location>
</feature>
<dbReference type="Pfam" id="PF13855">
    <property type="entry name" value="LRR_8"/>
    <property type="match status" value="1"/>
</dbReference>
<accession>A0A1Y2EWR4</accession>
<dbReference type="Proteomes" id="UP000193467">
    <property type="component" value="Unassembled WGS sequence"/>
</dbReference>
<dbReference type="InterPro" id="IPR001611">
    <property type="entry name" value="Leu-rich_rpt"/>
</dbReference>
<dbReference type="InterPro" id="IPR003591">
    <property type="entry name" value="Leu-rich_rpt_typical-subtyp"/>
</dbReference>
<evidence type="ECO:0000313" key="4">
    <source>
        <dbReference type="EMBL" id="ORY75704.1"/>
    </source>
</evidence>
<keyword evidence="2" id="KW-0677">Repeat</keyword>
<dbReference type="SMART" id="SM00369">
    <property type="entry name" value="LRR_TYP"/>
    <property type="match status" value="2"/>
</dbReference>
<feature type="compositionally biased region" description="Polar residues" evidence="3">
    <location>
        <begin position="1"/>
        <end position="22"/>
    </location>
</feature>
<dbReference type="SUPFAM" id="SSF52075">
    <property type="entry name" value="Outer arm dynein light chain 1"/>
    <property type="match status" value="1"/>
</dbReference>
<organism evidence="4 5">
    <name type="scientific">Leucosporidium creatinivorum</name>
    <dbReference type="NCBI Taxonomy" id="106004"/>
    <lineage>
        <taxon>Eukaryota</taxon>
        <taxon>Fungi</taxon>
        <taxon>Dikarya</taxon>
        <taxon>Basidiomycota</taxon>
        <taxon>Pucciniomycotina</taxon>
        <taxon>Microbotryomycetes</taxon>
        <taxon>Leucosporidiales</taxon>
        <taxon>Leucosporidium</taxon>
    </lineage>
</organism>
<feature type="compositionally biased region" description="Low complexity" evidence="3">
    <location>
        <begin position="66"/>
        <end position="82"/>
    </location>
</feature>
<reference evidence="4 5" key="1">
    <citation type="submission" date="2016-07" db="EMBL/GenBank/DDBJ databases">
        <title>Pervasive Adenine N6-methylation of Active Genes in Fungi.</title>
        <authorList>
            <consortium name="DOE Joint Genome Institute"/>
            <person name="Mondo S.J."/>
            <person name="Dannebaum R.O."/>
            <person name="Kuo R.C."/>
            <person name="Labutti K."/>
            <person name="Haridas S."/>
            <person name="Kuo A."/>
            <person name="Salamov A."/>
            <person name="Ahrendt S.R."/>
            <person name="Lipzen A."/>
            <person name="Sullivan W."/>
            <person name="Andreopoulos W.B."/>
            <person name="Clum A."/>
            <person name="Lindquist E."/>
            <person name="Daum C."/>
            <person name="Ramamoorthy G.K."/>
            <person name="Gryganskyi A."/>
            <person name="Culley D."/>
            <person name="Magnuson J.K."/>
            <person name="James T.Y."/>
            <person name="O'Malley M.A."/>
            <person name="Stajich J.E."/>
            <person name="Spatafora J.W."/>
            <person name="Visel A."/>
            <person name="Grigoriev I.V."/>
        </authorList>
    </citation>
    <scope>NUCLEOTIDE SEQUENCE [LARGE SCALE GENOMIC DNA]</scope>
    <source>
        <strain evidence="4 5">62-1032</strain>
    </source>
</reference>
<dbReference type="EMBL" id="MCGR01000037">
    <property type="protein sequence ID" value="ORY75704.1"/>
    <property type="molecule type" value="Genomic_DNA"/>
</dbReference>
<evidence type="ECO:0000256" key="2">
    <source>
        <dbReference type="ARBA" id="ARBA00022737"/>
    </source>
</evidence>
<feature type="compositionally biased region" description="Low complexity" evidence="3">
    <location>
        <begin position="400"/>
        <end position="420"/>
    </location>
</feature>
<dbReference type="STRING" id="106004.A0A1Y2EWR4"/>
<dbReference type="OrthoDB" id="660555at2759"/>